<dbReference type="AlphaFoldDB" id="A0A077NFU6"/>
<evidence type="ECO:0008006" key="3">
    <source>
        <dbReference type="Google" id="ProtNLM"/>
    </source>
</evidence>
<evidence type="ECO:0000313" key="1">
    <source>
        <dbReference type="EMBL" id="CDG96680.1"/>
    </source>
</evidence>
<sequence>MDFLTRYPEFAKVDKNRIEIALQDAANQMSSKVWGKLYEQGRQALAAHLLYVSGALTRRGNSNGKPVQIAMSKSAGGLSIGYSAPDAGFGANHEGYASSSYGQTYLSLRKLVSRHMLVVR</sequence>
<comment type="caution">
    <text evidence="1">The sequence shown here is derived from an EMBL/GenBank/DDBJ whole genome shotgun (WGS) entry which is preliminary data.</text>
</comment>
<reference evidence="1" key="1">
    <citation type="submission" date="2013-07" db="EMBL/GenBank/DDBJ databases">
        <title>Sub-species coevolution in mutualistic symbiosis.</title>
        <authorList>
            <person name="Murfin K."/>
            <person name="Klassen J."/>
            <person name="Lee M."/>
            <person name="Forst S."/>
            <person name="Stock P."/>
            <person name="Goodrich-Blair H."/>
        </authorList>
    </citation>
    <scope>NUCLEOTIDE SEQUENCE [LARGE SCALE GENOMIC DNA]</scope>
    <source>
        <strain evidence="1">Puntauvense</strain>
    </source>
</reference>
<dbReference type="HOGENOM" id="CLU_164129_0_0_6"/>
<dbReference type="Pfam" id="PF13262">
    <property type="entry name" value="DUF4054"/>
    <property type="match status" value="1"/>
</dbReference>
<dbReference type="RefSeq" id="WP_038216921.1">
    <property type="nucleotide sequence ID" value="NZ_CAWLWN010000188.1"/>
</dbReference>
<dbReference type="Proteomes" id="UP000028511">
    <property type="component" value="Unassembled WGS sequence"/>
</dbReference>
<evidence type="ECO:0000313" key="2">
    <source>
        <dbReference type="Proteomes" id="UP000028511"/>
    </source>
</evidence>
<dbReference type="EMBL" id="CBSW010000134">
    <property type="protein sequence ID" value="CDG96680.1"/>
    <property type="molecule type" value="Genomic_DNA"/>
</dbReference>
<organism evidence="1 2">
    <name type="scientific">Xenorhabdus bovienii str. puntauvense</name>
    <dbReference type="NCBI Taxonomy" id="1398201"/>
    <lineage>
        <taxon>Bacteria</taxon>
        <taxon>Pseudomonadati</taxon>
        <taxon>Pseudomonadota</taxon>
        <taxon>Gammaproteobacteria</taxon>
        <taxon>Enterobacterales</taxon>
        <taxon>Morganellaceae</taxon>
        <taxon>Xenorhabdus</taxon>
    </lineage>
</organism>
<dbReference type="InterPro" id="IPR025127">
    <property type="entry name" value="DUF4054"/>
</dbReference>
<accession>A0A077NFU6</accession>
<name>A0A077NFU6_XENBV</name>
<gene>
    <name evidence="1" type="ORF">XBP1_2190026</name>
</gene>
<proteinExistence type="predicted"/>
<protein>
    <recommendedName>
        <fullName evidence="3">DUF4054 domain-containing protein</fullName>
    </recommendedName>
</protein>